<dbReference type="GO" id="GO:0005762">
    <property type="term" value="C:mitochondrial large ribosomal subunit"/>
    <property type="evidence" value="ECO:0007669"/>
    <property type="project" value="TreeGrafter"/>
</dbReference>
<dbReference type="SUPFAM" id="SSF141091">
    <property type="entry name" value="L21p-like"/>
    <property type="match status" value="1"/>
</dbReference>
<evidence type="ECO:0000256" key="6">
    <source>
        <dbReference type="ARBA" id="ARBA00022980"/>
    </source>
</evidence>
<dbReference type="InterPro" id="IPR028909">
    <property type="entry name" value="bL21-like"/>
</dbReference>
<dbReference type="EMBL" id="GBEZ01005845">
    <property type="protein sequence ID" value="JAC79510.1"/>
    <property type="molecule type" value="Transcribed_RNA"/>
</dbReference>
<dbReference type="NCBIfam" id="TIGR00061">
    <property type="entry name" value="L21"/>
    <property type="match status" value="1"/>
</dbReference>
<accession>A0A061S9D8</accession>
<dbReference type="PANTHER" id="PTHR21349">
    <property type="entry name" value="50S RIBOSOMAL PROTEIN L21"/>
    <property type="match status" value="1"/>
</dbReference>
<organism evidence="8">
    <name type="scientific">Tetraselmis sp. GSL018</name>
    <dbReference type="NCBI Taxonomy" id="582737"/>
    <lineage>
        <taxon>Eukaryota</taxon>
        <taxon>Viridiplantae</taxon>
        <taxon>Chlorophyta</taxon>
        <taxon>core chlorophytes</taxon>
        <taxon>Chlorodendrophyceae</taxon>
        <taxon>Chlorodendrales</taxon>
        <taxon>Chlorodendraceae</taxon>
        <taxon>Tetraselmis</taxon>
    </lineage>
</organism>
<reference evidence="8" key="1">
    <citation type="submission" date="2014-05" db="EMBL/GenBank/DDBJ databases">
        <title>The transcriptome of the halophilic microalga Tetraselmis sp. GSL018 isolated from the Great Salt Lake, Utah.</title>
        <authorList>
            <person name="Jinkerson R.E."/>
            <person name="D'Adamo S."/>
            <person name="Posewitz M.C."/>
        </authorList>
    </citation>
    <scope>NUCLEOTIDE SEQUENCE</scope>
    <source>
        <strain evidence="8">GSL018</strain>
    </source>
</reference>
<protein>
    <submittedName>
        <fullName evidence="8">Large subunit ribosomal protein L21</fullName>
    </submittedName>
</protein>
<dbReference type="PROSITE" id="PS01169">
    <property type="entry name" value="RIBOSOMAL_L21"/>
    <property type="match status" value="1"/>
</dbReference>
<proteinExistence type="inferred from homology"/>
<dbReference type="HAMAP" id="MF_01363">
    <property type="entry name" value="Ribosomal_bL21"/>
    <property type="match status" value="1"/>
</dbReference>
<comment type="similarity">
    <text evidence="2">Belongs to the bacterial ribosomal protein bL21 family.</text>
</comment>
<dbReference type="GO" id="GO:0006412">
    <property type="term" value="P:translation"/>
    <property type="evidence" value="ECO:0007669"/>
    <property type="project" value="InterPro"/>
</dbReference>
<gene>
    <name evidence="8" type="primary">RPLU</name>
    <name evidence="8" type="ORF">TSPGSL018_12536</name>
</gene>
<dbReference type="Pfam" id="PF00829">
    <property type="entry name" value="Ribosomal_L21p"/>
    <property type="match status" value="1"/>
</dbReference>
<dbReference type="GO" id="GO:0019843">
    <property type="term" value="F:rRNA binding"/>
    <property type="evidence" value="ECO:0007669"/>
    <property type="project" value="UniProtKB-KW"/>
</dbReference>
<evidence type="ECO:0000256" key="2">
    <source>
        <dbReference type="ARBA" id="ARBA00008563"/>
    </source>
</evidence>
<dbReference type="PANTHER" id="PTHR21349:SF7">
    <property type="entry name" value="LARGE RIBOSOMAL SUBUNIT PROTEIN BL21C"/>
    <property type="match status" value="1"/>
</dbReference>
<dbReference type="InterPro" id="IPR036164">
    <property type="entry name" value="bL21-like_sf"/>
</dbReference>
<comment type="subcellular location">
    <subcellularLocation>
        <location evidence="1">Plastid</location>
    </subcellularLocation>
</comment>
<evidence type="ECO:0000313" key="8">
    <source>
        <dbReference type="EMBL" id="JAC79510.1"/>
    </source>
</evidence>
<evidence type="ECO:0000256" key="5">
    <source>
        <dbReference type="ARBA" id="ARBA00022884"/>
    </source>
</evidence>
<keyword evidence="7" id="KW-0687">Ribonucleoprotein</keyword>
<keyword evidence="4" id="KW-0699">rRNA-binding</keyword>
<evidence type="ECO:0000256" key="3">
    <source>
        <dbReference type="ARBA" id="ARBA00022640"/>
    </source>
</evidence>
<evidence type="ECO:0000256" key="1">
    <source>
        <dbReference type="ARBA" id="ARBA00004474"/>
    </source>
</evidence>
<dbReference type="InterPro" id="IPR001787">
    <property type="entry name" value="Ribosomal_bL21"/>
</dbReference>
<sequence length="183" mass="20244">MSATLCTRFATQCRVPASHSQRNASVSLTALSPVRQLGSAQSLRSLHQQRSSLSLVNRRITASAAAAETVESSPSESTSNKYAIVEIGGTQMLVEEGRWYSCNRLQAEPGSKVQLGRVIAHRDGGNFTIGKPYLEGVKVEAEILEEFKGPKVLVYKMKPKKHYRRMRGHRQNLTKFKVTKISA</sequence>
<keyword evidence="6 8" id="KW-0689">Ribosomal protein</keyword>
<name>A0A061S9D8_9CHLO</name>
<dbReference type="GO" id="GO:0009536">
    <property type="term" value="C:plastid"/>
    <property type="evidence" value="ECO:0007669"/>
    <property type="project" value="UniProtKB-SubCell"/>
</dbReference>
<dbReference type="GO" id="GO:0003735">
    <property type="term" value="F:structural constituent of ribosome"/>
    <property type="evidence" value="ECO:0007669"/>
    <property type="project" value="InterPro"/>
</dbReference>
<evidence type="ECO:0000256" key="7">
    <source>
        <dbReference type="ARBA" id="ARBA00023274"/>
    </source>
</evidence>
<dbReference type="InterPro" id="IPR018258">
    <property type="entry name" value="Ribosomal_bL21_CS"/>
</dbReference>
<keyword evidence="3" id="KW-0934">Plastid</keyword>
<keyword evidence="5" id="KW-0694">RNA-binding</keyword>
<evidence type="ECO:0000256" key="4">
    <source>
        <dbReference type="ARBA" id="ARBA00022730"/>
    </source>
</evidence>
<dbReference type="AlphaFoldDB" id="A0A061S9D8"/>